<evidence type="ECO:0000313" key="3">
    <source>
        <dbReference type="Proteomes" id="UP000183832"/>
    </source>
</evidence>
<keyword evidence="3" id="KW-1185">Reference proteome</keyword>
<accession>A0A1J1IT91</accession>
<dbReference type="Proteomes" id="UP000183832">
    <property type="component" value="Unassembled WGS sequence"/>
</dbReference>
<organism evidence="2 3">
    <name type="scientific">Clunio marinus</name>
    <dbReference type="NCBI Taxonomy" id="568069"/>
    <lineage>
        <taxon>Eukaryota</taxon>
        <taxon>Metazoa</taxon>
        <taxon>Ecdysozoa</taxon>
        <taxon>Arthropoda</taxon>
        <taxon>Hexapoda</taxon>
        <taxon>Insecta</taxon>
        <taxon>Pterygota</taxon>
        <taxon>Neoptera</taxon>
        <taxon>Endopterygota</taxon>
        <taxon>Diptera</taxon>
        <taxon>Nematocera</taxon>
        <taxon>Chironomoidea</taxon>
        <taxon>Chironomidae</taxon>
        <taxon>Clunio</taxon>
    </lineage>
</organism>
<feature type="chain" id="PRO_5012294836" evidence="1">
    <location>
        <begin position="18"/>
        <end position="100"/>
    </location>
</feature>
<dbReference type="EMBL" id="CVRI01000058">
    <property type="protein sequence ID" value="CRL02946.1"/>
    <property type="molecule type" value="Genomic_DNA"/>
</dbReference>
<dbReference type="AlphaFoldDB" id="A0A1J1IT91"/>
<evidence type="ECO:0000313" key="2">
    <source>
        <dbReference type="EMBL" id="CRL02946.1"/>
    </source>
</evidence>
<protein>
    <submittedName>
        <fullName evidence="2">CLUMA_CG015922, isoform A</fullName>
    </submittedName>
</protein>
<gene>
    <name evidence="2" type="ORF">CLUMA_CG015922</name>
</gene>
<feature type="signal peptide" evidence="1">
    <location>
        <begin position="1"/>
        <end position="17"/>
    </location>
</feature>
<reference evidence="2 3" key="1">
    <citation type="submission" date="2015-04" db="EMBL/GenBank/DDBJ databases">
        <authorList>
            <person name="Syromyatnikov M.Y."/>
            <person name="Popov V.N."/>
        </authorList>
    </citation>
    <scope>NUCLEOTIDE SEQUENCE [LARGE SCALE GENOMIC DNA]</scope>
</reference>
<proteinExistence type="predicted"/>
<evidence type="ECO:0000256" key="1">
    <source>
        <dbReference type="SAM" id="SignalP"/>
    </source>
</evidence>
<sequence>MCMMLLILLANQVKRHCLVVCIKHLHSDMYLRLAYEVVATCNLNQHTSPVSSTSLLTFFLVPNEYFMDLCSMRSFASMDMLRYTQQAKRAMTRKCVKTTD</sequence>
<name>A0A1J1IT91_9DIPT</name>
<keyword evidence="1" id="KW-0732">Signal</keyword>